<dbReference type="InterPro" id="IPR011089">
    <property type="entry name" value="GmrSD_C"/>
</dbReference>
<organism evidence="3 4">
    <name type="scientific">Halobaculum halobium</name>
    <dbReference type="NCBI Taxonomy" id="3032281"/>
    <lineage>
        <taxon>Archaea</taxon>
        <taxon>Methanobacteriati</taxon>
        <taxon>Methanobacteriota</taxon>
        <taxon>Stenosarchaea group</taxon>
        <taxon>Halobacteria</taxon>
        <taxon>Halobacteriales</taxon>
        <taxon>Haloferacaceae</taxon>
        <taxon>Halobaculum</taxon>
    </lineage>
</organism>
<evidence type="ECO:0000313" key="3">
    <source>
        <dbReference type="EMBL" id="MFC6786409.1"/>
    </source>
</evidence>
<dbReference type="PANTHER" id="PTHR35149:SF1">
    <property type="entry name" value="DUF5655 DOMAIN-CONTAINING PROTEIN"/>
    <property type="match status" value="1"/>
</dbReference>
<feature type="domain" description="GmrSD restriction endonucleases C-terminal" evidence="2">
    <location>
        <begin position="688"/>
        <end position="728"/>
    </location>
</feature>
<dbReference type="Proteomes" id="UP001596443">
    <property type="component" value="Unassembled WGS sequence"/>
</dbReference>
<dbReference type="EMBL" id="JBHSWX010000012">
    <property type="protein sequence ID" value="MFC6786409.1"/>
    <property type="molecule type" value="Genomic_DNA"/>
</dbReference>
<feature type="domain" description="GmrSD restriction endonucleases N-terminal" evidence="1">
    <location>
        <begin position="70"/>
        <end position="351"/>
    </location>
</feature>
<dbReference type="PANTHER" id="PTHR35149">
    <property type="entry name" value="SLL5132 PROTEIN"/>
    <property type="match status" value="1"/>
</dbReference>
<protein>
    <submittedName>
        <fullName evidence="3">DUF262 domain-containing protein</fullName>
    </submittedName>
</protein>
<dbReference type="GeneID" id="81209483"/>
<keyword evidence="4" id="KW-1185">Reference proteome</keyword>
<name>A0ABD5TAW1_9EURY</name>
<dbReference type="InterPro" id="IPR004919">
    <property type="entry name" value="GmrSD_N"/>
</dbReference>
<evidence type="ECO:0000259" key="2">
    <source>
        <dbReference type="Pfam" id="PF07510"/>
    </source>
</evidence>
<accession>A0ABD5TAW1</accession>
<comment type="caution">
    <text evidence="3">The sequence shown here is derived from an EMBL/GenBank/DDBJ whole genome shotgun (WGS) entry which is preliminary data.</text>
</comment>
<dbReference type="Pfam" id="PF07510">
    <property type="entry name" value="GmrSD_C"/>
    <property type="match status" value="1"/>
</dbReference>
<evidence type="ECO:0000313" key="4">
    <source>
        <dbReference type="Proteomes" id="UP001596443"/>
    </source>
</evidence>
<proteinExistence type="predicted"/>
<evidence type="ECO:0000259" key="1">
    <source>
        <dbReference type="Pfam" id="PF03235"/>
    </source>
</evidence>
<dbReference type="Pfam" id="PF03235">
    <property type="entry name" value="GmrSD_N"/>
    <property type="match status" value="1"/>
</dbReference>
<dbReference type="RefSeq" id="WP_284063198.1">
    <property type="nucleotide sequence ID" value="NZ_CP126158.1"/>
</dbReference>
<reference evidence="3 4" key="1">
    <citation type="journal article" date="2019" name="Int. J. Syst. Evol. Microbiol.">
        <title>The Global Catalogue of Microorganisms (GCM) 10K type strain sequencing project: providing services to taxonomists for standard genome sequencing and annotation.</title>
        <authorList>
            <consortium name="The Broad Institute Genomics Platform"/>
            <consortium name="The Broad Institute Genome Sequencing Center for Infectious Disease"/>
            <person name="Wu L."/>
            <person name="Ma J."/>
        </authorList>
    </citation>
    <scope>NUCLEOTIDE SEQUENCE [LARGE SCALE GENOMIC DNA]</scope>
    <source>
        <strain evidence="3 4">SYNS20</strain>
    </source>
</reference>
<sequence length="829" mass="96227">MSEENDVPLCAKRVFLYPGDPDGTGIIKYDADDYIGGYSEIDFVDSTQFIRSLEEDITLRNRSLLQVTDGARFEVPEYQRNYSWTEDQHEELWETVREILSLQSTSGQKPSDTYFGTVYVAKSPKQDNVEVIDGQQRLSTFAILLHNLGKKLDEKIPEVSGELSSYAEHVRDIYIDELLYRQQGPKEVPFLQLNDHDNAFFEALFSEDEDVVKSVVEKMDQYDGRKTNAIQLKELLEEFEVDEEVYSEVGLDTDNGVLDSFRYYAESHQKLVAADDFYGEKIEQFLNHKRFETEEHEVRALVNMTHFVLRSLRVSECLFETNDQELRIEVFQSLNDRGVELTKMDKVRARIVGRFQGESDQDKQIGRWDSVVQEFGGNADDVEEFLAHYFAATEKEFETVTDAKNELLEAFRLKNISRTSIKSRLANPGDARDFLEELQEYAVRYREITNADLVDDDKQLNQDYREECESILRRLNGLGTSQWRPFVMYVYQKVTETPGQNEFLRDILKTVENITFRVAISPHVATVVDSTYPKSTQKFIELERSGSEFDVEKISRELIDNIDSGARQVFGEDFADSLISESNWQNNQTKQLFLKLADEYYRRENRTGITKTGISDATDEVHIEHILPLNFFQKYKQNPYAWPEFFFSGERDKPLEGRIDLLRRHKAAEIDSDSDGSEVVERVVSSIQENFVRDLGNMMLLDSKLNQSIKNRLFSVKLREYHSEHAKDLTNVVNEFFSEGGAIDGRSLNELSRIDLPDDETDPDAAKIVTEFNKWWNYERAVDRKAELITEIIDSLSFSVIDDEFETIRPNVEELVREDYNTRFMLMSA</sequence>
<gene>
    <name evidence="3" type="ORF">ACFQFD_10525</name>
</gene>
<dbReference type="AlphaFoldDB" id="A0ABD5TAW1"/>